<dbReference type="AlphaFoldDB" id="A0A0M2HGL5"/>
<dbReference type="RefSeq" id="WP_045296059.1">
    <property type="nucleotide sequence ID" value="NZ_JYJA01000008.1"/>
</dbReference>
<organism evidence="2 3">
    <name type="scientific">Microbacterium trichothecenolyticum</name>
    <name type="common">Aureobacterium trichothecenolyticum</name>
    <dbReference type="NCBI Taxonomy" id="69370"/>
    <lineage>
        <taxon>Bacteria</taxon>
        <taxon>Bacillati</taxon>
        <taxon>Actinomycetota</taxon>
        <taxon>Actinomycetes</taxon>
        <taxon>Micrococcales</taxon>
        <taxon>Microbacteriaceae</taxon>
        <taxon>Microbacterium</taxon>
    </lineage>
</organism>
<name>A0A0M2HGL5_MICTR</name>
<dbReference type="InterPro" id="IPR010982">
    <property type="entry name" value="Lambda_DNA-bd_dom_sf"/>
</dbReference>
<protein>
    <recommendedName>
        <fullName evidence="1">HTH cro/C1-type domain-containing protein</fullName>
    </recommendedName>
</protein>
<proteinExistence type="predicted"/>
<dbReference type="Pfam" id="PF13560">
    <property type="entry name" value="HTH_31"/>
    <property type="match status" value="1"/>
</dbReference>
<dbReference type="SUPFAM" id="SSF47413">
    <property type="entry name" value="lambda repressor-like DNA-binding domains"/>
    <property type="match status" value="1"/>
</dbReference>
<evidence type="ECO:0000313" key="3">
    <source>
        <dbReference type="Proteomes" id="UP000034098"/>
    </source>
</evidence>
<dbReference type="EMBL" id="JYJA01000008">
    <property type="protein sequence ID" value="KJL45823.1"/>
    <property type="molecule type" value="Genomic_DNA"/>
</dbReference>
<feature type="domain" description="HTH cro/C1-type" evidence="1">
    <location>
        <begin position="15"/>
        <end position="70"/>
    </location>
</feature>
<dbReference type="Proteomes" id="UP000034098">
    <property type="component" value="Unassembled WGS sequence"/>
</dbReference>
<dbReference type="OrthoDB" id="5071618at2"/>
<dbReference type="PATRIC" id="fig|69370.6.peg.27"/>
<dbReference type="GO" id="GO:0003677">
    <property type="term" value="F:DNA binding"/>
    <property type="evidence" value="ECO:0007669"/>
    <property type="project" value="InterPro"/>
</dbReference>
<evidence type="ECO:0000259" key="1">
    <source>
        <dbReference type="PROSITE" id="PS50943"/>
    </source>
</evidence>
<sequence>MADYGYDFSQAVAAELRAERGRTKQTVASIVEATGLSKSAVLHYLNGKRDIPTQAFATICRALDVSPVVIFERAQAAVVDDVG</sequence>
<comment type="caution">
    <text evidence="2">The sequence shown here is derived from an EMBL/GenBank/DDBJ whole genome shotgun (WGS) entry which is preliminary data.</text>
</comment>
<gene>
    <name evidence="2" type="ORF">RS82_00030</name>
</gene>
<dbReference type="SMART" id="SM00530">
    <property type="entry name" value="HTH_XRE"/>
    <property type="match status" value="1"/>
</dbReference>
<dbReference type="CDD" id="cd00093">
    <property type="entry name" value="HTH_XRE"/>
    <property type="match status" value="1"/>
</dbReference>
<evidence type="ECO:0000313" key="2">
    <source>
        <dbReference type="EMBL" id="KJL45823.1"/>
    </source>
</evidence>
<dbReference type="InterPro" id="IPR001387">
    <property type="entry name" value="Cro/C1-type_HTH"/>
</dbReference>
<dbReference type="PROSITE" id="PS50943">
    <property type="entry name" value="HTH_CROC1"/>
    <property type="match status" value="1"/>
</dbReference>
<keyword evidence="3" id="KW-1185">Reference proteome</keyword>
<accession>A0A0M2HGL5</accession>
<reference evidence="2 3" key="1">
    <citation type="submission" date="2015-02" db="EMBL/GenBank/DDBJ databases">
        <title>Draft genome sequences of ten Microbacterium spp. with emphasis on heavy metal contaminated environments.</title>
        <authorList>
            <person name="Corretto E."/>
        </authorList>
    </citation>
    <scope>NUCLEOTIDE SEQUENCE [LARGE SCALE GENOMIC DNA]</scope>
    <source>
        <strain evidence="2 3">DSM 8608</strain>
    </source>
</reference>
<dbReference type="Gene3D" id="1.10.260.40">
    <property type="entry name" value="lambda repressor-like DNA-binding domains"/>
    <property type="match status" value="1"/>
</dbReference>